<evidence type="ECO:0000313" key="1">
    <source>
        <dbReference type="EMBL" id="AZT06944.1"/>
    </source>
</evidence>
<protein>
    <submittedName>
        <fullName evidence="1">Uncharacterized protein</fullName>
    </submittedName>
</protein>
<sequence>MVDIATAWRQGQVLRHEDAVSLGILTEEEIGVKVVVISHDCDLQSSSEPSVELIAGPLIKGASNYARAKHPRVLHLHLEQARDANQNAIELRHDNKFRIDKECFTCVGCDPTCQISPEEKQGLKQWLAARYGRPAFPDVFESRLRAFDTKKFKFEKELAKIISKYSVYLIGVFFDLGEDRFNDLEEGVPYELNIHLVYDSIDGGPDARAEAEQAATQIEEFFVTYHGDASESELIALMSCNAVPDVEFSLYALRRMDQWRVEYISLQGDDVGDYINPAI</sequence>
<organism evidence="1">
    <name type="scientific">Salmonella enterica subsp. enterica serovar 43:a:1,7</name>
    <dbReference type="NCBI Taxonomy" id="2500155"/>
    <lineage>
        <taxon>Bacteria</taxon>
        <taxon>Pseudomonadati</taxon>
        <taxon>Pseudomonadota</taxon>
        <taxon>Gammaproteobacteria</taxon>
        <taxon>Enterobacterales</taxon>
        <taxon>Enterobacteriaceae</taxon>
        <taxon>Salmonella</taxon>
    </lineage>
</organism>
<dbReference type="EMBL" id="CP034711">
    <property type="protein sequence ID" value="AZT06944.1"/>
    <property type="molecule type" value="Genomic_DNA"/>
</dbReference>
<proteinExistence type="predicted"/>
<reference evidence="1" key="1">
    <citation type="submission" date="2018-12" db="EMBL/GenBank/DDBJ databases">
        <title>Complete genome sequences of twenty non-typhoidal Salmonella isolates from Rwanda.</title>
        <authorList>
            <person name="Byukusenge M."/>
            <person name="Li L."/>
            <person name="Subhashinie K."/>
            <person name="Nzayirambaho M."/>
            <person name="Kuchipudi S.V."/>
            <person name="Jayarao B.M."/>
        </authorList>
    </citation>
    <scope>NUCLEOTIDE SEQUENCE</scope>
    <source>
        <strain evidence="2">RSE18</strain>
        <strain evidence="1">RSE20</strain>
    </source>
</reference>
<dbReference type="AlphaFoldDB" id="A0A3Q9LAT8"/>
<accession>A0A3Q9LAT8</accession>
<gene>
    <name evidence="2" type="ORF">ELZ85_05795</name>
    <name evidence="1" type="ORF">ELZ87_05745</name>
</gene>
<name>A0A3Q9LAT8_SALET</name>
<evidence type="ECO:0000313" key="2">
    <source>
        <dbReference type="EMBL" id="AZT19373.1"/>
    </source>
</evidence>
<dbReference type="EMBL" id="CP034712">
    <property type="protein sequence ID" value="AZT19373.1"/>
    <property type="molecule type" value="Genomic_DNA"/>
</dbReference>